<keyword evidence="2 7" id="KW-0489">Methyltransferase</keyword>
<dbReference type="AlphaFoldDB" id="A0A3E0UAK7"/>
<dbReference type="NCBIfam" id="TIGR00675">
    <property type="entry name" value="dcm"/>
    <property type="match status" value="1"/>
</dbReference>
<dbReference type="Proteomes" id="UP000256999">
    <property type="component" value="Unassembled WGS sequence"/>
</dbReference>
<organism evidence="9 10">
    <name type="scientific">Thalassotalea euphylliae</name>
    <dbReference type="NCBI Taxonomy" id="1655234"/>
    <lineage>
        <taxon>Bacteria</taxon>
        <taxon>Pseudomonadati</taxon>
        <taxon>Pseudomonadota</taxon>
        <taxon>Gammaproteobacteria</taxon>
        <taxon>Alteromonadales</taxon>
        <taxon>Colwelliaceae</taxon>
        <taxon>Thalassotalea</taxon>
    </lineage>
</organism>
<dbReference type="InterPro" id="IPR001525">
    <property type="entry name" value="C5_MeTfrase"/>
</dbReference>
<comment type="similarity">
    <text evidence="7 8">Belongs to the class I-like SAM-binding methyltransferase superfamily. C5-methyltransferase family.</text>
</comment>
<dbReference type="InterPro" id="IPR050750">
    <property type="entry name" value="C5-MTase"/>
</dbReference>
<feature type="active site" evidence="7">
    <location>
        <position position="75"/>
    </location>
</feature>
<evidence type="ECO:0000256" key="8">
    <source>
        <dbReference type="RuleBase" id="RU000416"/>
    </source>
</evidence>
<evidence type="ECO:0000256" key="5">
    <source>
        <dbReference type="ARBA" id="ARBA00022747"/>
    </source>
</evidence>
<keyword evidence="3 7" id="KW-0808">Transferase</keyword>
<evidence type="ECO:0000313" key="10">
    <source>
        <dbReference type="Proteomes" id="UP000256999"/>
    </source>
</evidence>
<evidence type="ECO:0000313" key="9">
    <source>
        <dbReference type="EMBL" id="REL34051.1"/>
    </source>
</evidence>
<dbReference type="Gene3D" id="3.40.50.150">
    <property type="entry name" value="Vaccinia Virus protein VP39"/>
    <property type="match status" value="1"/>
</dbReference>
<keyword evidence="4 7" id="KW-0949">S-adenosyl-L-methionine</keyword>
<dbReference type="PANTHER" id="PTHR46098">
    <property type="entry name" value="TRNA (CYTOSINE(38)-C(5))-METHYLTRANSFERASE"/>
    <property type="match status" value="1"/>
</dbReference>
<dbReference type="GO" id="GO:0009307">
    <property type="term" value="P:DNA restriction-modification system"/>
    <property type="evidence" value="ECO:0007669"/>
    <property type="project" value="UniProtKB-KW"/>
</dbReference>
<sequence>MIKFIDLFAGTGGIRLGFEQACDDLGIQHKCVFSSEIDKKAAKSYEINFGENPLSDITQVNELPDFDFMLAGFPCQAFSYAGKQKGFSDTRGTLFFDIERLLKKKKPKYFLLENVRGLTTHDKGRTFETIKSSLENLGYSIDFVLLNSSKFDVPQNRVRIYIVGILKSEIKLTINSDLGAADTHKYKVENLKYQSDIFDQSPHRPASVKDILLPLTDVDKKYICTHEFTEKLSKVVGNNFEHLHGYRLIDYRGGRSIHSWEMGVKGDCSPDEIEFMNLLIANRRKKIFGTHQDGKSLTKEQIETFYHAENFEDVTSSLISKGYLSCYDKKYNPVCGNMSFEVFKFLDPDGISITLTASDCNRLGIVQNNIPRRITPRECARLQGYPDTYELLDDDSAVYKQMGNGVSVPVIKAVVLDFLSNNH</sequence>
<dbReference type="PROSITE" id="PS51679">
    <property type="entry name" value="SAM_MT_C5"/>
    <property type="match status" value="1"/>
</dbReference>
<reference evidence="9 10" key="1">
    <citation type="submission" date="2018-08" db="EMBL/GenBank/DDBJ databases">
        <title>Thalassotalea euphylliae genome.</title>
        <authorList>
            <person name="Summers S."/>
            <person name="Rice S.A."/>
            <person name="Freckelton M.L."/>
            <person name="Nedved B.T."/>
            <person name="Hadfield M.G."/>
        </authorList>
    </citation>
    <scope>NUCLEOTIDE SEQUENCE [LARGE SCALE GENOMIC DNA]</scope>
    <source>
        <strain evidence="9 10">H2</strain>
    </source>
</reference>
<dbReference type="RefSeq" id="WP_115998732.1">
    <property type="nucleotide sequence ID" value="NZ_QUOV01000001.1"/>
</dbReference>
<comment type="caution">
    <text evidence="9">The sequence shown here is derived from an EMBL/GenBank/DDBJ whole genome shotgun (WGS) entry which is preliminary data.</text>
</comment>
<evidence type="ECO:0000256" key="7">
    <source>
        <dbReference type="PROSITE-ProRule" id="PRU01016"/>
    </source>
</evidence>
<dbReference type="EC" id="2.1.1.37" evidence="1"/>
<evidence type="ECO:0000256" key="1">
    <source>
        <dbReference type="ARBA" id="ARBA00011975"/>
    </source>
</evidence>
<dbReference type="CDD" id="cd00315">
    <property type="entry name" value="Cyt_C5_DNA_methylase"/>
    <property type="match status" value="1"/>
</dbReference>
<gene>
    <name evidence="9" type="primary">dcm</name>
    <name evidence="9" type="ORF">DXX92_01055</name>
</gene>
<dbReference type="InterPro" id="IPR029063">
    <property type="entry name" value="SAM-dependent_MTases_sf"/>
</dbReference>
<name>A0A3E0UAK7_9GAMM</name>
<dbReference type="GO" id="GO:0003886">
    <property type="term" value="F:DNA (cytosine-5-)-methyltransferase activity"/>
    <property type="evidence" value="ECO:0007669"/>
    <property type="project" value="UniProtKB-EC"/>
</dbReference>
<evidence type="ECO:0000256" key="2">
    <source>
        <dbReference type="ARBA" id="ARBA00022603"/>
    </source>
</evidence>
<protein>
    <recommendedName>
        <fullName evidence="1">DNA (cytosine-5-)-methyltransferase</fullName>
        <ecNumber evidence="1">2.1.1.37</ecNumber>
    </recommendedName>
</protein>
<evidence type="ECO:0000256" key="6">
    <source>
        <dbReference type="ARBA" id="ARBA00047422"/>
    </source>
</evidence>
<dbReference type="Gene3D" id="3.90.120.10">
    <property type="entry name" value="DNA Methylase, subunit A, domain 2"/>
    <property type="match status" value="1"/>
</dbReference>
<evidence type="ECO:0000256" key="3">
    <source>
        <dbReference type="ARBA" id="ARBA00022679"/>
    </source>
</evidence>
<proteinExistence type="inferred from homology"/>
<dbReference type="PANTHER" id="PTHR46098:SF1">
    <property type="entry name" value="TRNA (CYTOSINE(38)-C(5))-METHYLTRANSFERASE"/>
    <property type="match status" value="1"/>
</dbReference>
<dbReference type="OrthoDB" id="9813719at2"/>
<dbReference type="Pfam" id="PF00145">
    <property type="entry name" value="DNA_methylase"/>
    <property type="match status" value="1"/>
</dbReference>
<dbReference type="EMBL" id="QUOV01000001">
    <property type="protein sequence ID" value="REL34051.1"/>
    <property type="molecule type" value="Genomic_DNA"/>
</dbReference>
<dbReference type="SUPFAM" id="SSF53335">
    <property type="entry name" value="S-adenosyl-L-methionine-dependent methyltransferases"/>
    <property type="match status" value="1"/>
</dbReference>
<dbReference type="PRINTS" id="PR00105">
    <property type="entry name" value="C5METTRFRASE"/>
</dbReference>
<evidence type="ECO:0000256" key="4">
    <source>
        <dbReference type="ARBA" id="ARBA00022691"/>
    </source>
</evidence>
<dbReference type="GO" id="GO:0032259">
    <property type="term" value="P:methylation"/>
    <property type="evidence" value="ECO:0007669"/>
    <property type="project" value="UniProtKB-KW"/>
</dbReference>
<accession>A0A3E0UAK7</accession>
<comment type="catalytic activity">
    <reaction evidence="6">
        <text>a 2'-deoxycytidine in DNA + S-adenosyl-L-methionine = a 5-methyl-2'-deoxycytidine in DNA + S-adenosyl-L-homocysteine + H(+)</text>
        <dbReference type="Rhea" id="RHEA:13681"/>
        <dbReference type="Rhea" id="RHEA-COMP:11369"/>
        <dbReference type="Rhea" id="RHEA-COMP:11370"/>
        <dbReference type="ChEBI" id="CHEBI:15378"/>
        <dbReference type="ChEBI" id="CHEBI:57856"/>
        <dbReference type="ChEBI" id="CHEBI:59789"/>
        <dbReference type="ChEBI" id="CHEBI:85452"/>
        <dbReference type="ChEBI" id="CHEBI:85454"/>
        <dbReference type="EC" id="2.1.1.37"/>
    </reaction>
</comment>
<keyword evidence="5" id="KW-0680">Restriction system</keyword>